<dbReference type="Proteomes" id="UP000885832">
    <property type="component" value="Unassembled WGS sequence"/>
</dbReference>
<evidence type="ECO:0008006" key="3">
    <source>
        <dbReference type="Google" id="ProtNLM"/>
    </source>
</evidence>
<comment type="caution">
    <text evidence="2">The sequence shown here is derived from an EMBL/GenBank/DDBJ whole genome shotgun (WGS) entry which is preliminary data.</text>
</comment>
<keyword evidence="1" id="KW-1133">Transmembrane helix</keyword>
<feature type="transmembrane region" description="Helical" evidence="1">
    <location>
        <begin position="51"/>
        <end position="72"/>
    </location>
</feature>
<keyword evidence="1" id="KW-0472">Membrane</keyword>
<proteinExistence type="predicted"/>
<dbReference type="AlphaFoldDB" id="A0A832N3R4"/>
<reference evidence="2" key="1">
    <citation type="journal article" date="2020" name="mSystems">
        <title>Genome- and Community-Level Interaction Insights into Carbon Utilization and Element Cycling Functions of Hydrothermarchaeota in Hydrothermal Sediment.</title>
        <authorList>
            <person name="Zhou Z."/>
            <person name="Liu Y."/>
            <person name="Xu W."/>
            <person name="Pan J."/>
            <person name="Luo Z.H."/>
            <person name="Li M."/>
        </authorList>
    </citation>
    <scope>NUCLEOTIDE SEQUENCE [LARGE SCALE GENOMIC DNA]</scope>
    <source>
        <strain evidence="2">HyVt-505</strain>
    </source>
</reference>
<evidence type="ECO:0000313" key="2">
    <source>
        <dbReference type="EMBL" id="HHJ81015.1"/>
    </source>
</evidence>
<accession>A0A832N3R4</accession>
<protein>
    <recommendedName>
        <fullName evidence="3">DUF3619 domain-containing protein</fullName>
    </recommendedName>
</protein>
<organism evidence="2">
    <name type="scientific">Candidatus Tenderia electrophaga</name>
    <dbReference type="NCBI Taxonomy" id="1748243"/>
    <lineage>
        <taxon>Bacteria</taxon>
        <taxon>Pseudomonadati</taxon>
        <taxon>Pseudomonadota</taxon>
        <taxon>Gammaproteobacteria</taxon>
        <taxon>Candidatus Tenderiales</taxon>
        <taxon>Candidatus Tenderiaceae</taxon>
        <taxon>Candidatus Tenderia</taxon>
    </lineage>
</organism>
<name>A0A832N3R4_9GAMM</name>
<gene>
    <name evidence="2" type="ORF">ENJ65_05230</name>
</gene>
<evidence type="ECO:0000256" key="1">
    <source>
        <dbReference type="SAM" id="Phobius"/>
    </source>
</evidence>
<dbReference type="EMBL" id="DRNF01000330">
    <property type="protein sequence ID" value="HHJ81015.1"/>
    <property type="molecule type" value="Genomic_DNA"/>
</dbReference>
<keyword evidence="1" id="KW-0812">Transmembrane</keyword>
<sequence>MSEEQDKFIKQVRQQLDQQNEALDSETLSRLRQARAHAVETGDRKSGLKGFAGGAVAFASISVLAVAVWLAVPTSTTQDVPVLAEVQATAFDDLELLAATEALAFFEDIEFYYWLETQDAQG</sequence>